<name>A0A1Q6DTS9_METT1</name>
<dbReference type="Proteomes" id="UP000185744">
    <property type="component" value="Unassembled WGS sequence"/>
</dbReference>
<sequence>MFLFFIRLGKIILSNKNIWLISKNNQKINLKKIREIGGNYSLNEEILNAGDYLSIIHERNNDKCVSLIKSNKEKN</sequence>
<dbReference type="AlphaFoldDB" id="A0A1Q6DTS9"/>
<accession>A0A1Q6DTS9</accession>
<evidence type="ECO:0000313" key="2">
    <source>
        <dbReference type="Proteomes" id="UP000185744"/>
    </source>
</evidence>
<reference evidence="1" key="1">
    <citation type="submission" date="2016-12" db="EMBL/GenBank/DDBJ databases">
        <title>Discovery of methanogenic haloarchaea.</title>
        <authorList>
            <person name="Sorokin D.Y."/>
            <person name="Makarova K.S."/>
            <person name="Abbas B."/>
            <person name="Ferrer M."/>
            <person name="Golyshin P.N."/>
        </authorList>
    </citation>
    <scope>NUCLEOTIDE SEQUENCE [LARGE SCALE GENOMIC DNA]</scope>
    <source>
        <strain evidence="1">HMET1</strain>
    </source>
</reference>
<organism evidence="1 2">
    <name type="scientific">Methanohalarchaeum thermophilum</name>
    <dbReference type="NCBI Taxonomy" id="1903181"/>
    <lineage>
        <taxon>Archaea</taxon>
        <taxon>Methanobacteriati</taxon>
        <taxon>Methanobacteriota</taxon>
        <taxon>Methanonatronarchaeia</taxon>
        <taxon>Methanonatronarchaeales</taxon>
        <taxon>Methanonatronarchaeaceae</taxon>
        <taxon>Candidatus Methanohalarchaeum</taxon>
    </lineage>
</organism>
<proteinExistence type="predicted"/>
<dbReference type="STRING" id="1903181.BTN85_0224"/>
<comment type="caution">
    <text evidence="1">The sequence shown here is derived from an EMBL/GenBank/DDBJ whole genome shotgun (WGS) entry which is preliminary data.</text>
</comment>
<evidence type="ECO:0000313" key="1">
    <source>
        <dbReference type="EMBL" id="OKY77755.1"/>
    </source>
</evidence>
<keyword evidence="2" id="KW-1185">Reference proteome</keyword>
<dbReference type="EMBL" id="MSDW01000001">
    <property type="protein sequence ID" value="OKY77755.1"/>
    <property type="molecule type" value="Genomic_DNA"/>
</dbReference>
<dbReference type="InParanoid" id="A0A1Q6DTS9"/>
<protein>
    <submittedName>
        <fullName evidence="1">Chemotaxis system protein containing CheF-like and HTH domain, archaellum-associated</fullName>
    </submittedName>
</protein>
<gene>
    <name evidence="1" type="ORF">BTN85_0224</name>
</gene>